<keyword evidence="3" id="KW-1185">Reference proteome</keyword>
<protein>
    <submittedName>
        <fullName evidence="2">Uncharacterized protein</fullName>
    </submittedName>
</protein>
<evidence type="ECO:0000313" key="2">
    <source>
        <dbReference type="EMBL" id="MBW0562541.1"/>
    </source>
</evidence>
<feature type="compositionally biased region" description="Polar residues" evidence="1">
    <location>
        <begin position="147"/>
        <end position="156"/>
    </location>
</feature>
<proteinExistence type="predicted"/>
<dbReference type="EMBL" id="AVOT02072725">
    <property type="protein sequence ID" value="MBW0562541.1"/>
    <property type="molecule type" value="Genomic_DNA"/>
</dbReference>
<feature type="non-terminal residue" evidence="2">
    <location>
        <position position="1"/>
    </location>
</feature>
<feature type="region of interest" description="Disordered" evidence="1">
    <location>
        <begin position="118"/>
        <end position="137"/>
    </location>
</feature>
<reference evidence="2" key="1">
    <citation type="submission" date="2021-03" db="EMBL/GenBank/DDBJ databases">
        <title>Draft genome sequence of rust myrtle Austropuccinia psidii MF-1, a brazilian biotype.</title>
        <authorList>
            <person name="Quecine M.C."/>
            <person name="Pachon D.M.R."/>
            <person name="Bonatelli M.L."/>
            <person name="Correr F.H."/>
            <person name="Franceschini L.M."/>
            <person name="Leite T.F."/>
            <person name="Margarido G.R.A."/>
            <person name="Almeida C.A."/>
            <person name="Ferrarezi J.A."/>
            <person name="Labate C.A."/>
        </authorList>
    </citation>
    <scope>NUCLEOTIDE SEQUENCE</scope>
    <source>
        <strain evidence="2">MF-1</strain>
    </source>
</reference>
<comment type="caution">
    <text evidence="2">The sequence shown here is derived from an EMBL/GenBank/DDBJ whole genome shotgun (WGS) entry which is preliminary data.</text>
</comment>
<feature type="region of interest" description="Disordered" evidence="1">
    <location>
        <begin position="147"/>
        <end position="175"/>
    </location>
</feature>
<dbReference type="AlphaFoldDB" id="A0A9Q3JIB1"/>
<sequence>TTLHRVLSCYLLPSTLQAIMTQVFSAIHLTLSKEFSKANVQSAHAKEQLLQDVQEAWNKKLLPKEAKSESNDDSAKDLPPTCPETKVAKSKVALEQNQTSSTIENEIEEISMQDNPTQSLGAVIPSLPIHPQPYQTHEPQLVLPLSETVTETSSPNPSQPPKLTLSQQLTALATN</sequence>
<name>A0A9Q3JIB1_9BASI</name>
<evidence type="ECO:0000313" key="3">
    <source>
        <dbReference type="Proteomes" id="UP000765509"/>
    </source>
</evidence>
<evidence type="ECO:0000256" key="1">
    <source>
        <dbReference type="SAM" id="MobiDB-lite"/>
    </source>
</evidence>
<feature type="region of interest" description="Disordered" evidence="1">
    <location>
        <begin position="63"/>
        <end position="104"/>
    </location>
</feature>
<feature type="compositionally biased region" description="Low complexity" evidence="1">
    <location>
        <begin position="163"/>
        <end position="175"/>
    </location>
</feature>
<organism evidence="2 3">
    <name type="scientific">Austropuccinia psidii MF-1</name>
    <dbReference type="NCBI Taxonomy" id="1389203"/>
    <lineage>
        <taxon>Eukaryota</taxon>
        <taxon>Fungi</taxon>
        <taxon>Dikarya</taxon>
        <taxon>Basidiomycota</taxon>
        <taxon>Pucciniomycotina</taxon>
        <taxon>Pucciniomycetes</taxon>
        <taxon>Pucciniales</taxon>
        <taxon>Sphaerophragmiaceae</taxon>
        <taxon>Austropuccinia</taxon>
    </lineage>
</organism>
<feature type="compositionally biased region" description="Basic and acidic residues" evidence="1">
    <location>
        <begin position="63"/>
        <end position="76"/>
    </location>
</feature>
<gene>
    <name evidence="2" type="ORF">O181_102256</name>
</gene>
<accession>A0A9Q3JIB1</accession>
<dbReference type="Proteomes" id="UP000765509">
    <property type="component" value="Unassembled WGS sequence"/>
</dbReference>